<dbReference type="HAMAP" id="MF_00760">
    <property type="entry name" value="UPF0302"/>
    <property type="match status" value="1"/>
</dbReference>
<dbReference type="SMART" id="SM00914">
    <property type="entry name" value="IDEAL"/>
    <property type="match status" value="1"/>
</dbReference>
<dbReference type="InterPro" id="IPR038091">
    <property type="entry name" value="UPF0302_N_sf"/>
</dbReference>
<accession>A0A1H9P159</accession>
<dbReference type="AlphaFoldDB" id="A0A1H9P159"/>
<dbReference type="InterPro" id="IPR014963">
    <property type="entry name" value="UPF0302_N"/>
</dbReference>
<organism evidence="3 4">
    <name type="scientific">Salisediminibacterium halotolerans</name>
    <dbReference type="NCBI Taxonomy" id="517425"/>
    <lineage>
        <taxon>Bacteria</taxon>
        <taxon>Bacillati</taxon>
        <taxon>Bacillota</taxon>
        <taxon>Bacilli</taxon>
        <taxon>Bacillales</taxon>
        <taxon>Bacillaceae</taxon>
        <taxon>Salisediminibacterium</taxon>
    </lineage>
</organism>
<dbReference type="STRING" id="1464123.SAMN05444126_10152"/>
<dbReference type="PIRSF" id="PIRSF007165">
    <property type="entry name" value="UCP007165"/>
    <property type="match status" value="1"/>
</dbReference>
<comment type="similarity">
    <text evidence="1">Belongs to the UPF0302 family.</text>
</comment>
<evidence type="ECO:0000313" key="4">
    <source>
        <dbReference type="Proteomes" id="UP000199318"/>
    </source>
</evidence>
<dbReference type="RefSeq" id="WP_093071523.1">
    <property type="nucleotide sequence ID" value="NZ_FOGV01000001.1"/>
</dbReference>
<gene>
    <name evidence="3" type="ORF">SAMN05444126_10152</name>
</gene>
<reference evidence="4" key="1">
    <citation type="submission" date="2016-10" db="EMBL/GenBank/DDBJ databases">
        <authorList>
            <person name="de Groot N.N."/>
        </authorList>
    </citation>
    <scope>NUCLEOTIDE SEQUENCE [LARGE SCALE GENOMIC DNA]</scope>
    <source>
        <strain evidence="4">10nlg</strain>
    </source>
</reference>
<protein>
    <recommendedName>
        <fullName evidence="1">UPF0302 protein SAMN05444126_10152</fullName>
    </recommendedName>
</protein>
<sequence>MHSSVPAMEKRDFLKWFLDQHQLKRRECAWLLNFLMSDDILMEKVHFVEEADHCPKALIISTNDVEEIPFSFHKNHHITMDAEKAFHDIRLNRNEDIYIQLNFENKQTSHQYMAVMEENPYLPVNAEEENLNAVLAEMVLDESIRLKELERLRAEINEALQSRDKDSFHNLAKQYAALKALQE</sequence>
<dbReference type="Proteomes" id="UP000199318">
    <property type="component" value="Unassembled WGS sequence"/>
</dbReference>
<comment type="caution">
    <text evidence="3">The sequence shown here is derived from an EMBL/GenBank/DDBJ whole genome shotgun (WGS) entry which is preliminary data.</text>
</comment>
<dbReference type="OrthoDB" id="2155814at2"/>
<name>A0A1H9P159_9BACI</name>
<dbReference type="EMBL" id="FOGV01000001">
    <property type="protein sequence ID" value="SER42024.1"/>
    <property type="molecule type" value="Genomic_DNA"/>
</dbReference>
<evidence type="ECO:0000259" key="2">
    <source>
        <dbReference type="SMART" id="SM00914"/>
    </source>
</evidence>
<dbReference type="Pfam" id="PF08864">
    <property type="entry name" value="UPF0302"/>
    <property type="match status" value="1"/>
</dbReference>
<dbReference type="InterPro" id="IPR027393">
    <property type="entry name" value="Virus_scaffolding_prot_C"/>
</dbReference>
<dbReference type="InterPro" id="IPR014957">
    <property type="entry name" value="IDEAL_dom"/>
</dbReference>
<dbReference type="Pfam" id="PF08858">
    <property type="entry name" value="IDEAL"/>
    <property type="match status" value="1"/>
</dbReference>
<dbReference type="Gene3D" id="4.10.810.10">
    <property type="entry name" value="Virus Scaffolding Protein, Chain A"/>
    <property type="match status" value="1"/>
</dbReference>
<evidence type="ECO:0000313" key="3">
    <source>
        <dbReference type="EMBL" id="SER42024.1"/>
    </source>
</evidence>
<keyword evidence="4" id="KW-1185">Reference proteome</keyword>
<proteinExistence type="inferred from homology"/>
<evidence type="ECO:0000256" key="1">
    <source>
        <dbReference type="HAMAP-Rule" id="MF_00760"/>
    </source>
</evidence>
<dbReference type="InterPro" id="IPR011188">
    <property type="entry name" value="UPF0302"/>
</dbReference>
<dbReference type="NCBIfam" id="NF002965">
    <property type="entry name" value="PRK03636.1"/>
    <property type="match status" value="1"/>
</dbReference>
<feature type="domain" description="IDEAL" evidence="2">
    <location>
        <begin position="139"/>
        <end position="175"/>
    </location>
</feature>
<dbReference type="Gene3D" id="3.40.1530.30">
    <property type="entry name" value="Uncharacterised family UPF0302, N-terminal domain"/>
    <property type="match status" value="1"/>
</dbReference>